<name>A0A0R3URN2_MESCO</name>
<keyword evidence="10" id="KW-0505">Motor protein</keyword>
<evidence type="ECO:0000313" key="15">
    <source>
        <dbReference type="Proteomes" id="UP000267029"/>
    </source>
</evidence>
<gene>
    <name evidence="14" type="ORF">MCOS_LOCUS10538</name>
</gene>
<dbReference type="Pfam" id="PF12781">
    <property type="entry name" value="AAA_9"/>
    <property type="match status" value="1"/>
</dbReference>
<dbReference type="Gene3D" id="1.20.920.20">
    <property type="match status" value="1"/>
</dbReference>
<comment type="similarity">
    <text evidence="2">Belongs to the dynein heavy chain family.</text>
</comment>
<comment type="subcellular location">
    <subcellularLocation>
        <location evidence="1">Cytoplasm</location>
        <location evidence="1">Cytoskeleton</location>
        <location evidence="1">Cilium axoneme</location>
    </subcellularLocation>
</comment>
<dbReference type="Gene3D" id="3.40.50.300">
    <property type="entry name" value="P-loop containing nucleotide triphosphate hydrolases"/>
    <property type="match status" value="1"/>
</dbReference>
<evidence type="ECO:0000313" key="14">
    <source>
        <dbReference type="EMBL" id="VDD84535.1"/>
    </source>
</evidence>
<evidence type="ECO:0000313" key="16">
    <source>
        <dbReference type="WBParaSite" id="MCU_013675-RA"/>
    </source>
</evidence>
<dbReference type="FunFam" id="3.40.50.300:FF:000223">
    <property type="entry name" value="Dynein heavy chain 3, axonemal"/>
    <property type="match status" value="1"/>
</dbReference>
<evidence type="ECO:0000256" key="9">
    <source>
        <dbReference type="ARBA" id="ARBA00023069"/>
    </source>
</evidence>
<dbReference type="GO" id="GO:0005930">
    <property type="term" value="C:axoneme"/>
    <property type="evidence" value="ECO:0007669"/>
    <property type="project" value="UniProtKB-SubCell"/>
</dbReference>
<dbReference type="GO" id="GO:0051959">
    <property type="term" value="F:dynein light intermediate chain binding"/>
    <property type="evidence" value="ECO:0007669"/>
    <property type="project" value="InterPro"/>
</dbReference>
<protein>
    <submittedName>
        <fullName evidence="16">AAA_9 domain-containing protein</fullName>
    </submittedName>
</protein>
<dbReference type="WBParaSite" id="MCU_013675-RA">
    <property type="protein sequence ID" value="MCU_013675-RA"/>
    <property type="gene ID" value="MCU_013675"/>
</dbReference>
<evidence type="ECO:0000256" key="1">
    <source>
        <dbReference type="ARBA" id="ARBA00004430"/>
    </source>
</evidence>
<dbReference type="Gene3D" id="1.10.8.1220">
    <property type="match status" value="1"/>
</dbReference>
<accession>A0A0R3URN2</accession>
<evidence type="ECO:0000256" key="6">
    <source>
        <dbReference type="ARBA" id="ARBA00022840"/>
    </source>
</evidence>
<keyword evidence="15" id="KW-1185">Reference proteome</keyword>
<evidence type="ECO:0000256" key="11">
    <source>
        <dbReference type="ARBA" id="ARBA00023212"/>
    </source>
</evidence>
<dbReference type="STRING" id="53468.A0A0R3URN2"/>
<reference evidence="14 15" key="1">
    <citation type="submission" date="2018-10" db="EMBL/GenBank/DDBJ databases">
        <authorList>
            <consortium name="Pathogen Informatics"/>
        </authorList>
    </citation>
    <scope>NUCLEOTIDE SEQUENCE [LARGE SCALE GENOMIC DNA]</scope>
</reference>
<dbReference type="Gene3D" id="6.10.140.1060">
    <property type="match status" value="1"/>
</dbReference>
<keyword evidence="4" id="KW-0493">Microtubule</keyword>
<dbReference type="InterPro" id="IPR035706">
    <property type="entry name" value="AAA_9"/>
</dbReference>
<proteinExistence type="inferred from homology"/>
<keyword evidence="9" id="KW-0969">Cilium</keyword>
<keyword evidence="3" id="KW-0963">Cytoplasm</keyword>
<dbReference type="EMBL" id="UXSR01006538">
    <property type="protein sequence ID" value="VDD84535.1"/>
    <property type="molecule type" value="Genomic_DNA"/>
</dbReference>
<keyword evidence="8" id="KW-0175">Coiled coil</keyword>
<dbReference type="InterPro" id="IPR027417">
    <property type="entry name" value="P-loop_NTPase"/>
</dbReference>
<sequence length="385" mass="43249">MGAGVVAYLGAFTVDYRSVVTAEWHKLTMELNVPCSTTFKIADTLGDPVKIREWNIAGLPVDSFSTDNGIIATNSNRWALCIDPQGQANKWIKNMEKDHDLHVIKMTDGNYVRTLENAIQFGWSVLLENVGETLDPVMEPILQKLVFRQSGSDYIRLGDEVLEYNNDFKLFITTRLRNPHYVPEISVKVCLINFMITPMGLTDQLLGIVAAMEKPELEAKKNQLIIESAENKRTLKDLEDKILEVLSSSEGNILEDETAISILSSSKTLSQEITEKQAVAEKTQVEIDSTRSGYIPVASHGAILFFCIADLGNIDPMYQYSLTWFVNLYIMSIKSSEPSDDLATRVKNLNDNFTKVIYRNVCRSLFEGAKLLFPLTMCVALLKSR</sequence>
<evidence type="ECO:0000256" key="12">
    <source>
        <dbReference type="ARBA" id="ARBA00023273"/>
    </source>
</evidence>
<dbReference type="GO" id="GO:0005874">
    <property type="term" value="C:microtubule"/>
    <property type="evidence" value="ECO:0007669"/>
    <property type="project" value="UniProtKB-KW"/>
</dbReference>
<dbReference type="FunFam" id="1.10.8.1220:FF:000001">
    <property type="entry name" value="Dynein axonemal heavy chain 5"/>
    <property type="match status" value="1"/>
</dbReference>
<dbReference type="GO" id="GO:0007018">
    <property type="term" value="P:microtubule-based movement"/>
    <property type="evidence" value="ECO:0007669"/>
    <property type="project" value="InterPro"/>
</dbReference>
<dbReference type="InterPro" id="IPR026983">
    <property type="entry name" value="DHC"/>
</dbReference>
<evidence type="ECO:0000256" key="3">
    <source>
        <dbReference type="ARBA" id="ARBA00022490"/>
    </source>
</evidence>
<dbReference type="GO" id="GO:0030286">
    <property type="term" value="C:dynein complex"/>
    <property type="evidence" value="ECO:0007669"/>
    <property type="project" value="UniProtKB-KW"/>
</dbReference>
<organism evidence="14 15">
    <name type="scientific">Mesocestoides corti</name>
    <name type="common">Flatworm</name>
    <dbReference type="NCBI Taxonomy" id="53468"/>
    <lineage>
        <taxon>Eukaryota</taxon>
        <taxon>Metazoa</taxon>
        <taxon>Spiralia</taxon>
        <taxon>Lophotrochozoa</taxon>
        <taxon>Platyhelminthes</taxon>
        <taxon>Cestoda</taxon>
        <taxon>Eucestoda</taxon>
        <taxon>Cyclophyllidea</taxon>
        <taxon>Mesocestoididae</taxon>
        <taxon>Mesocestoides</taxon>
    </lineage>
</organism>
<keyword evidence="6" id="KW-0067">ATP-binding</keyword>
<dbReference type="AlphaFoldDB" id="A0A0R3URN2"/>
<evidence type="ECO:0000256" key="2">
    <source>
        <dbReference type="ARBA" id="ARBA00008887"/>
    </source>
</evidence>
<feature type="domain" description="Dynein heavy chain ATP-binding dynein motor region" evidence="13">
    <location>
        <begin position="52"/>
        <end position="273"/>
    </location>
</feature>
<dbReference type="GO" id="GO:0005524">
    <property type="term" value="F:ATP binding"/>
    <property type="evidence" value="ECO:0007669"/>
    <property type="project" value="UniProtKB-KW"/>
</dbReference>
<evidence type="ECO:0000256" key="10">
    <source>
        <dbReference type="ARBA" id="ARBA00023175"/>
    </source>
</evidence>
<keyword evidence="11" id="KW-0206">Cytoskeleton</keyword>
<keyword evidence="12" id="KW-0966">Cell projection</keyword>
<evidence type="ECO:0000256" key="4">
    <source>
        <dbReference type="ARBA" id="ARBA00022701"/>
    </source>
</evidence>
<keyword evidence="7" id="KW-0243">Dynein</keyword>
<dbReference type="GO" id="GO:0045505">
    <property type="term" value="F:dynein intermediate chain binding"/>
    <property type="evidence" value="ECO:0007669"/>
    <property type="project" value="InterPro"/>
</dbReference>
<evidence type="ECO:0000259" key="13">
    <source>
        <dbReference type="Pfam" id="PF12781"/>
    </source>
</evidence>
<reference evidence="16" key="2">
    <citation type="submission" date="2019-11" db="UniProtKB">
        <authorList>
            <consortium name="WormBaseParasite"/>
        </authorList>
    </citation>
    <scope>IDENTIFICATION</scope>
</reference>
<evidence type="ECO:0000256" key="8">
    <source>
        <dbReference type="ARBA" id="ARBA00023054"/>
    </source>
</evidence>
<dbReference type="Proteomes" id="UP000267029">
    <property type="component" value="Unassembled WGS sequence"/>
</dbReference>
<keyword evidence="5" id="KW-0547">Nucleotide-binding</keyword>
<evidence type="ECO:0000256" key="7">
    <source>
        <dbReference type="ARBA" id="ARBA00023017"/>
    </source>
</evidence>
<dbReference type="OrthoDB" id="6264521at2759"/>
<dbReference type="PANTHER" id="PTHR22878:SF71">
    <property type="entry name" value="DYNEIN, AXONEMAL, HEAVY CHAIN 3"/>
    <property type="match status" value="1"/>
</dbReference>
<dbReference type="PANTHER" id="PTHR22878">
    <property type="entry name" value="DYNEIN HEAVY CHAIN 6, AXONEMAL-LIKE-RELATED"/>
    <property type="match status" value="1"/>
</dbReference>
<evidence type="ECO:0000256" key="5">
    <source>
        <dbReference type="ARBA" id="ARBA00022741"/>
    </source>
</evidence>